<name>A0A2Z2HK69_9ARCH</name>
<keyword evidence="1" id="KW-0472">Membrane</keyword>
<accession>A0A2Z2HK69</accession>
<evidence type="ECO:0000313" key="2">
    <source>
        <dbReference type="EMBL" id="ARS64427.1"/>
    </source>
</evidence>
<protein>
    <submittedName>
        <fullName evidence="2">Uncharacterized protein</fullName>
    </submittedName>
</protein>
<keyword evidence="3" id="KW-1185">Reference proteome</keyword>
<dbReference type="KEGG" id="nct:NMSP_0807"/>
<feature type="transmembrane region" description="Helical" evidence="1">
    <location>
        <begin position="7"/>
        <end position="27"/>
    </location>
</feature>
<reference evidence="2 3" key="1">
    <citation type="journal article" date="2017" name="Environ. Microbiol.">
        <title>Genome and epigenome of a novel marine Thaumarchaeota strain suggest viral infection, phosphorothioation DNA modification and multiple restriction systems.</title>
        <authorList>
            <person name="Ahlgren N.A."/>
            <person name="Chen Y."/>
            <person name="Needham D.M."/>
            <person name="Parada A.E."/>
            <person name="Sachdeva R."/>
            <person name="Trinh V."/>
            <person name="Chen T."/>
            <person name="Fuhrman J.A."/>
        </authorList>
    </citation>
    <scope>NUCLEOTIDE SEQUENCE [LARGE SCALE GENOMIC DNA]</scope>
    <source>
        <strain evidence="2 3">SPOT01</strain>
    </source>
</reference>
<keyword evidence="1" id="KW-1133">Transmembrane helix</keyword>
<dbReference type="EMBL" id="CP021324">
    <property type="protein sequence ID" value="ARS64427.1"/>
    <property type="molecule type" value="Genomic_DNA"/>
</dbReference>
<sequence>MSKIIKILLGSALLGIVFLVQLLVLGIELNF</sequence>
<proteinExistence type="predicted"/>
<evidence type="ECO:0000256" key="1">
    <source>
        <dbReference type="SAM" id="Phobius"/>
    </source>
</evidence>
<evidence type="ECO:0000313" key="3">
    <source>
        <dbReference type="Proteomes" id="UP000249949"/>
    </source>
</evidence>
<gene>
    <name evidence="2" type="ORF">NMSP_0807</name>
</gene>
<dbReference type="Proteomes" id="UP000249949">
    <property type="component" value="Chromosome"/>
</dbReference>
<keyword evidence="1" id="KW-0812">Transmembrane</keyword>
<organism evidence="2 3">
    <name type="scientific">Candidatus Nitrosomarinus catalinensis</name>
    <dbReference type="NCBI Taxonomy" id="1898749"/>
    <lineage>
        <taxon>Archaea</taxon>
        <taxon>Nitrososphaerota</taxon>
        <taxon>Nitrososphaeria</taxon>
        <taxon>Nitrosopumilales</taxon>
        <taxon>Nitrosopumilaceae</taxon>
        <taxon>Candidatus Nitrosomarinus</taxon>
    </lineage>
</organism>
<dbReference type="AlphaFoldDB" id="A0A2Z2HK69"/>